<reference evidence="1" key="1">
    <citation type="submission" date="2018-06" db="EMBL/GenBank/DDBJ databases">
        <authorList>
            <person name="Zhirakovskaya E."/>
        </authorList>
    </citation>
    <scope>NUCLEOTIDE SEQUENCE</scope>
</reference>
<organism evidence="1">
    <name type="scientific">hydrothermal vent metagenome</name>
    <dbReference type="NCBI Taxonomy" id="652676"/>
    <lineage>
        <taxon>unclassified sequences</taxon>
        <taxon>metagenomes</taxon>
        <taxon>ecological metagenomes</taxon>
    </lineage>
</organism>
<proteinExistence type="predicted"/>
<evidence type="ECO:0000313" key="1">
    <source>
        <dbReference type="EMBL" id="VAX05125.1"/>
    </source>
</evidence>
<dbReference type="EMBL" id="UOFW01000123">
    <property type="protein sequence ID" value="VAX05125.1"/>
    <property type="molecule type" value="Genomic_DNA"/>
</dbReference>
<sequence length="113" mass="12527">MKLRIDPKKISFRLNLGELDLLLTQGDIMERTNLPQGCLIYKIICLPAGSPPIFTAGKGNFTLSLAQDVIENHRGNLPSLAGIISEFPSREGGIIQISLEVNLKKKIRRRSKS</sequence>
<protein>
    <submittedName>
        <fullName evidence="1">Uncharacterized protein</fullName>
    </submittedName>
</protein>
<dbReference type="InterPro" id="IPR053825">
    <property type="entry name" value="DUF7009"/>
</dbReference>
<dbReference type="AlphaFoldDB" id="A0A3B1BFY2"/>
<name>A0A3B1BFY2_9ZZZZ</name>
<dbReference type="Pfam" id="PF22668">
    <property type="entry name" value="DUF7009"/>
    <property type="match status" value="1"/>
</dbReference>
<gene>
    <name evidence="1" type="ORF">MNBD_ALPHA03-531</name>
</gene>
<accession>A0A3B1BFY2</accession>